<dbReference type="HOGENOM" id="CLU_1929017_0_0_1"/>
<reference evidence="1 2" key="1">
    <citation type="journal article" date="2013" name="Nat. Commun.">
        <title>The evolution and pathogenic mechanisms of the rice sheath blight pathogen.</title>
        <authorList>
            <person name="Zheng A."/>
            <person name="Lin R."/>
            <person name="Xu L."/>
            <person name="Qin P."/>
            <person name="Tang C."/>
            <person name="Ai P."/>
            <person name="Zhang D."/>
            <person name="Liu Y."/>
            <person name="Sun Z."/>
            <person name="Feng H."/>
            <person name="Wang Y."/>
            <person name="Chen Y."/>
            <person name="Liang X."/>
            <person name="Fu R."/>
            <person name="Li Q."/>
            <person name="Zhang J."/>
            <person name="Yu X."/>
            <person name="Xie Z."/>
            <person name="Ding L."/>
            <person name="Guan P."/>
            <person name="Tang J."/>
            <person name="Liang Y."/>
            <person name="Wang S."/>
            <person name="Deng Q."/>
            <person name="Li S."/>
            <person name="Zhu J."/>
            <person name="Wang L."/>
            <person name="Liu H."/>
            <person name="Li P."/>
        </authorList>
    </citation>
    <scope>NUCLEOTIDE SEQUENCE [LARGE SCALE GENOMIC DNA]</scope>
    <source>
        <strain evidence="2">AG-1 IA</strain>
    </source>
</reference>
<protein>
    <submittedName>
        <fullName evidence="1">Uncharacterized protein</fullName>
    </submittedName>
</protein>
<gene>
    <name evidence="1" type="ORF">AG1IA_10215</name>
</gene>
<comment type="caution">
    <text evidence="1">The sequence shown here is derived from an EMBL/GenBank/DDBJ whole genome shotgun (WGS) entry which is preliminary data.</text>
</comment>
<dbReference type="AlphaFoldDB" id="L8WCT2"/>
<keyword evidence="2" id="KW-1185">Reference proteome</keyword>
<name>L8WCT2_THACA</name>
<accession>L8WCT2</accession>
<evidence type="ECO:0000313" key="1">
    <source>
        <dbReference type="EMBL" id="ELU35755.1"/>
    </source>
</evidence>
<dbReference type="EMBL" id="AFRT01005418">
    <property type="protein sequence ID" value="ELU35755.1"/>
    <property type="molecule type" value="Genomic_DNA"/>
</dbReference>
<proteinExistence type="predicted"/>
<sequence>MGEHGGPAGALHSRRRLRVSEHWMGYRRCQCDPDCMQRYGPEGHQGPVRYAPGDRHTRVDGVLFRKDLCLSCMDFLFRTFCFHGHLVFGIFALPHCRSLGKPLATATRVFQSVEEPNFLSQDRQDPGSIRS</sequence>
<evidence type="ECO:0000313" key="2">
    <source>
        <dbReference type="Proteomes" id="UP000011668"/>
    </source>
</evidence>
<organism evidence="1 2">
    <name type="scientific">Thanatephorus cucumeris (strain AG1-IA)</name>
    <name type="common">Rice sheath blight fungus</name>
    <name type="synonym">Rhizoctonia solani</name>
    <dbReference type="NCBI Taxonomy" id="983506"/>
    <lineage>
        <taxon>Eukaryota</taxon>
        <taxon>Fungi</taxon>
        <taxon>Dikarya</taxon>
        <taxon>Basidiomycota</taxon>
        <taxon>Agaricomycotina</taxon>
        <taxon>Agaricomycetes</taxon>
        <taxon>Cantharellales</taxon>
        <taxon>Ceratobasidiaceae</taxon>
        <taxon>Rhizoctonia</taxon>
        <taxon>Rhizoctonia solani AG-1</taxon>
    </lineage>
</organism>
<dbReference type="Proteomes" id="UP000011668">
    <property type="component" value="Unassembled WGS sequence"/>
</dbReference>